<comment type="catalytic activity">
    <reaction evidence="7 9">
        <text>RNA(n) + a ribonucleoside 5'-triphosphate = RNA(n+1) + diphosphate</text>
        <dbReference type="Rhea" id="RHEA:21248"/>
        <dbReference type="Rhea" id="RHEA-COMP:14527"/>
        <dbReference type="Rhea" id="RHEA-COMP:17342"/>
        <dbReference type="ChEBI" id="CHEBI:33019"/>
        <dbReference type="ChEBI" id="CHEBI:61557"/>
        <dbReference type="ChEBI" id="CHEBI:140395"/>
        <dbReference type="EC" id="2.7.7.48"/>
    </reaction>
</comment>
<evidence type="ECO:0000256" key="10">
    <source>
        <dbReference type="SAM" id="MobiDB-lite"/>
    </source>
</evidence>
<evidence type="ECO:0000256" key="5">
    <source>
        <dbReference type="ARBA" id="ARBA00022884"/>
    </source>
</evidence>
<organism evidence="15 16">
    <name type="scientific">Apostasia shenzhenica</name>
    <dbReference type="NCBI Taxonomy" id="1088818"/>
    <lineage>
        <taxon>Eukaryota</taxon>
        <taxon>Viridiplantae</taxon>
        <taxon>Streptophyta</taxon>
        <taxon>Embryophyta</taxon>
        <taxon>Tracheophyta</taxon>
        <taxon>Spermatophyta</taxon>
        <taxon>Magnoliopsida</taxon>
        <taxon>Liliopsida</taxon>
        <taxon>Asparagales</taxon>
        <taxon>Orchidaceae</taxon>
        <taxon>Apostasioideae</taxon>
        <taxon>Apostasia</taxon>
    </lineage>
</organism>
<dbReference type="Proteomes" id="UP000236161">
    <property type="component" value="Unassembled WGS sequence"/>
</dbReference>
<feature type="domain" description="RDRP C-terminal head" evidence="14">
    <location>
        <begin position="767"/>
        <end position="848"/>
    </location>
</feature>
<dbReference type="EMBL" id="KZ451908">
    <property type="protein sequence ID" value="PKA63394.1"/>
    <property type="molecule type" value="Genomic_DNA"/>
</dbReference>
<comment type="function">
    <text evidence="8 9">Probably involved in the RNA silencing pathway and required for the generation of small interfering RNAs (siRNAs).</text>
</comment>
<accession>A0A2I0B6H5</accession>
<reference evidence="15 16" key="1">
    <citation type="journal article" date="2017" name="Nature">
        <title>The Apostasia genome and the evolution of orchids.</title>
        <authorList>
            <person name="Zhang G.Q."/>
            <person name="Liu K.W."/>
            <person name="Li Z."/>
            <person name="Lohaus R."/>
            <person name="Hsiao Y.Y."/>
            <person name="Niu S.C."/>
            <person name="Wang J.Y."/>
            <person name="Lin Y.C."/>
            <person name="Xu Q."/>
            <person name="Chen L.J."/>
            <person name="Yoshida K."/>
            <person name="Fujiwara S."/>
            <person name="Wang Z.W."/>
            <person name="Zhang Y.Q."/>
            <person name="Mitsuda N."/>
            <person name="Wang M."/>
            <person name="Liu G.H."/>
            <person name="Pecoraro L."/>
            <person name="Huang H.X."/>
            <person name="Xiao X.J."/>
            <person name="Lin M."/>
            <person name="Wu X.Y."/>
            <person name="Wu W.L."/>
            <person name="Chen Y.Y."/>
            <person name="Chang S.B."/>
            <person name="Sakamoto S."/>
            <person name="Ohme-Takagi M."/>
            <person name="Yagi M."/>
            <person name="Zeng S.J."/>
            <person name="Shen C.Y."/>
            <person name="Yeh C.M."/>
            <person name="Luo Y.B."/>
            <person name="Tsai W.C."/>
            <person name="Van de Peer Y."/>
            <person name="Liu Z.J."/>
        </authorList>
    </citation>
    <scope>NUCLEOTIDE SEQUENCE [LARGE SCALE GENOMIC DNA]</scope>
    <source>
        <strain evidence="16">cv. Shenzhen</strain>
        <tissue evidence="15">Stem</tissue>
    </source>
</reference>
<evidence type="ECO:0000259" key="14">
    <source>
        <dbReference type="Pfam" id="PF26253"/>
    </source>
</evidence>
<dbReference type="GO" id="GO:0031380">
    <property type="term" value="C:nuclear RNA-directed RNA polymerase complex"/>
    <property type="evidence" value="ECO:0007669"/>
    <property type="project" value="TreeGrafter"/>
</dbReference>
<dbReference type="Pfam" id="PF26252">
    <property type="entry name" value="RdRP_helical"/>
    <property type="match status" value="1"/>
</dbReference>
<dbReference type="GO" id="GO:0003723">
    <property type="term" value="F:RNA binding"/>
    <property type="evidence" value="ECO:0007669"/>
    <property type="project" value="UniProtKB-KW"/>
</dbReference>
<evidence type="ECO:0000256" key="4">
    <source>
        <dbReference type="ARBA" id="ARBA00022695"/>
    </source>
</evidence>
<dbReference type="InterPro" id="IPR057596">
    <property type="entry name" value="RDRP_core"/>
</dbReference>
<keyword evidence="4 9" id="KW-0548">Nucleotidyltransferase</keyword>
<dbReference type="GO" id="GO:0030422">
    <property type="term" value="P:siRNA processing"/>
    <property type="evidence" value="ECO:0007669"/>
    <property type="project" value="TreeGrafter"/>
</dbReference>
<feature type="domain" description="RDRP core" evidence="11">
    <location>
        <begin position="225"/>
        <end position="717"/>
    </location>
</feature>
<dbReference type="Pfam" id="PF05183">
    <property type="entry name" value="RdRP"/>
    <property type="match status" value="1"/>
</dbReference>
<keyword evidence="5 9" id="KW-0694">RNA-binding</keyword>
<keyword evidence="6 9" id="KW-0943">RNA-mediated gene silencing</keyword>
<evidence type="ECO:0000256" key="8">
    <source>
        <dbReference type="ARBA" id="ARBA00093763"/>
    </source>
</evidence>
<dbReference type="AlphaFoldDB" id="A0A2I0B6H5"/>
<dbReference type="InterPro" id="IPR058752">
    <property type="entry name" value="RDRP_C_head"/>
</dbReference>
<evidence type="ECO:0000256" key="1">
    <source>
        <dbReference type="ARBA" id="ARBA00005762"/>
    </source>
</evidence>
<dbReference type="EC" id="2.7.7.48" evidence="9"/>
<feature type="domain" description="RDRP3-5 N-terminal" evidence="12">
    <location>
        <begin position="5"/>
        <end position="70"/>
    </location>
</feature>
<sequence length="862" mass="97687">MAVDPSLPPPVEDLLARICGEQSLPPPDCRARRALAAVGEEVAVRILRELANQRVRNLSAYINFKCKNSAVILARNAEAIPTQESACYSGPRTPRSASDRDDAASELTSPACGMPLHVPVASAVMSALGMLEFRQAFLILSYCGLKKLDDTVSLELINRIKGLSMVLFESEVWKNIGRHCIQESERRKPFDTHLAYFLLQVFKDGGKEEKKKNPMTSPVKCHFVRTESCWAMDEMKPYILFNKAINEARCMFMHIHTVSTIAKYIARFSLILSKTIKLDADLASVNINVTEDIPCKDEEGRIIYDEDGESMVHTDGTGFISEDLALKYPKNISKGRCLDLKDMELPARTICIRPSMIKVKTDPDALAIHTCNSLEIVGTSNKPKKTCLSRSLVALLHYGGVPKECFLELLRSAIEDFQSARYNKRSALKVSLRYGEMDDYLVSRMILCGIPLDEPFLLSRLLVLMKEERKGLIDGKLPVDDCYYLMGTADPTGTLNPDEVCIMLDNGQVSGDVLVYKHPGLHFGDIHRLTAKYVKGMEDIIGNSKYGIFFPVKGRRSLTDEIANSDLDGDMYWICRNAELLAYFTPANPWVRPTPVQRISQPKPSDFSSCDLERELFQQFLINRFSPSRAISMASSCWMAFMDRLLTLGDDCLGEKQNLREKLVRLVNIYYDALDAPKSGLKVEVPRELMAEQYPHFMGRTNSYVSKSILGMIFDEVNSVQMEGVPLNEVWQIPCFSEEVPQYCLKMWEKRYDDYRCEMMTALSGPQESRDKLAEEVIHKYKKLLYEADELEESTRRREDIFNEAIAIYQIAYKMAKATKRSSYCSFAWRVAGHALCLIHTIKQEEDATFLCLRSVLREIFG</sequence>
<name>A0A2I0B6H5_9ASPA</name>
<feature type="region of interest" description="Disordered" evidence="10">
    <location>
        <begin position="85"/>
        <end position="107"/>
    </location>
</feature>
<dbReference type="Pfam" id="PF26249">
    <property type="entry name" value="4HB_RdRP3_N"/>
    <property type="match status" value="1"/>
</dbReference>
<dbReference type="PANTHER" id="PTHR23079:SF55">
    <property type="entry name" value="RNA-DIRECTED RNA POLYMERASE"/>
    <property type="match status" value="1"/>
</dbReference>
<evidence type="ECO:0000256" key="3">
    <source>
        <dbReference type="ARBA" id="ARBA00022679"/>
    </source>
</evidence>
<evidence type="ECO:0000256" key="2">
    <source>
        <dbReference type="ARBA" id="ARBA00022484"/>
    </source>
</evidence>
<keyword evidence="3 9" id="KW-0808">Transferase</keyword>
<dbReference type="STRING" id="1088818.A0A2I0B6H5"/>
<protein>
    <recommendedName>
        <fullName evidence="9">RNA-dependent RNA polymerase</fullName>
        <ecNumber evidence="9">2.7.7.48</ecNumber>
    </recommendedName>
</protein>
<dbReference type="InterPro" id="IPR058697">
    <property type="entry name" value="RDRP3-5_N"/>
</dbReference>
<proteinExistence type="inferred from homology"/>
<dbReference type="Pfam" id="PF26253">
    <property type="entry name" value="RdRP_head"/>
    <property type="match status" value="1"/>
</dbReference>
<dbReference type="OrthoDB" id="6513042at2759"/>
<feature type="domain" description="RDRP helical" evidence="13">
    <location>
        <begin position="124"/>
        <end position="188"/>
    </location>
</feature>
<evidence type="ECO:0000313" key="16">
    <source>
        <dbReference type="Proteomes" id="UP000236161"/>
    </source>
</evidence>
<keyword evidence="16" id="KW-1185">Reference proteome</keyword>
<dbReference type="InterPro" id="IPR007855">
    <property type="entry name" value="RDRP"/>
</dbReference>
<evidence type="ECO:0000313" key="15">
    <source>
        <dbReference type="EMBL" id="PKA63394.1"/>
    </source>
</evidence>
<keyword evidence="2 9" id="KW-0696">RNA-directed RNA polymerase</keyword>
<dbReference type="GO" id="GO:0003968">
    <property type="term" value="F:RNA-directed RNA polymerase activity"/>
    <property type="evidence" value="ECO:0007669"/>
    <property type="project" value="UniProtKB-KW"/>
</dbReference>
<dbReference type="PANTHER" id="PTHR23079">
    <property type="entry name" value="RNA-DEPENDENT RNA POLYMERASE"/>
    <property type="match status" value="1"/>
</dbReference>
<evidence type="ECO:0000256" key="9">
    <source>
        <dbReference type="RuleBase" id="RU363098"/>
    </source>
</evidence>
<dbReference type="InterPro" id="IPR058751">
    <property type="entry name" value="RDRP_helical"/>
</dbReference>
<evidence type="ECO:0000256" key="7">
    <source>
        <dbReference type="ARBA" id="ARBA00048744"/>
    </source>
</evidence>
<evidence type="ECO:0000256" key="6">
    <source>
        <dbReference type="ARBA" id="ARBA00023158"/>
    </source>
</evidence>
<gene>
    <name evidence="15" type="primary">RDR3</name>
    <name evidence="15" type="ORF">AXF42_Ash005289</name>
</gene>
<comment type="similarity">
    <text evidence="1 9">Belongs to the RdRP family.</text>
</comment>
<evidence type="ECO:0000259" key="12">
    <source>
        <dbReference type="Pfam" id="PF26249"/>
    </source>
</evidence>
<evidence type="ECO:0000259" key="11">
    <source>
        <dbReference type="Pfam" id="PF05183"/>
    </source>
</evidence>
<evidence type="ECO:0000259" key="13">
    <source>
        <dbReference type="Pfam" id="PF26252"/>
    </source>
</evidence>